<dbReference type="Gene3D" id="3.50.4.10">
    <property type="entry name" value="Hepatocyte Growth Factor"/>
    <property type="match status" value="1"/>
</dbReference>
<dbReference type="InterPro" id="IPR023346">
    <property type="entry name" value="Lysozyme-like_dom_sf"/>
</dbReference>
<dbReference type="GO" id="GO:0016998">
    <property type="term" value="P:cell wall macromolecule catabolic process"/>
    <property type="evidence" value="ECO:0007669"/>
    <property type="project" value="InterPro"/>
</dbReference>
<dbReference type="GO" id="GO:0006032">
    <property type="term" value="P:chitin catabolic process"/>
    <property type="evidence" value="ECO:0007669"/>
    <property type="project" value="InterPro"/>
</dbReference>
<sequence length="827" mass="93814">MKNFPIVMDESIQFHAESTLPTKLGHRLYLLSSIFLAGCLFRPFAKFSFLDYLYETVALRDGFMLFFLLVSHFNNKSSRCPCEPDYKCVLNNCVLNVDCPNVKKQGNGPPKSCKDAFDPNRRPPSKLESWFTEDIFNDLFPKANLGWGANKCFPYNYKAFIIAARYFPEFGTESPTNGFTARENYRRDLAAFFAHAIQETGENDASLYSNMDVEQAHACFYRGGFYNWFEGGPGSSFLPPNSSGYSPADGEKCNPAGRYCSTNAELDHFYPCSNEQEGNYYKGCYFGRGAIQLSYNFNYGQFQQWLHSQNIIVDLLKNPNLLMTKVDPPLAILGSIWFYMTPQPPKPAMHDIIMGNWESGPVNREAGYFGAIFGPTSLIINNECSGEDQSEPGGPGESRRIKAFKWFCDYFGVPTGDEELLSCKNMPKKFGDFSNFLSFQPDWSSTWKEQPCSCVPAQYGGMIPYFQPGYYPERYVKLNEQNRRRCVQSVYNQPWLYNMNNETSSMHFKQFCYFTAVLLIFLICLTDVTFVSCDPSKKLAFTKTKNFRLVAEGSEKEHVKSIAECLDMCYKNDQCISFNYRPDSNSCEIIYSGVSRGAELEQEEENYFYQKICTESLGHCLVSFNRIPQLQFIGYARNVLRQIDAETCLSKCLAASMSRGADSECILNSESIESKPDLSAPAEADTGDVDYFTNNCAGDWSEWSKWSACNSYGKQSRTRQCSVYGSCSGEKEEIRQCESESLLTKTESTPITSDPPSCPPRPIYKPCESCSSVDQPEISAIFIPAEIHCFLQHLFDKCMLLELCTESKLPSAFRFLQTCTDTLDVEL</sequence>
<dbReference type="SMART" id="SM00473">
    <property type="entry name" value="PAN_AP"/>
    <property type="match status" value="2"/>
</dbReference>
<dbReference type="EMBL" id="JYDV01000002">
    <property type="protein sequence ID" value="KRZ45642.1"/>
    <property type="molecule type" value="Genomic_DNA"/>
</dbReference>
<name>A0A0V1KEH4_TRIPS</name>
<evidence type="ECO:0000259" key="1">
    <source>
        <dbReference type="PROSITE" id="PS50948"/>
    </source>
</evidence>
<organism evidence="2 3">
    <name type="scientific">Trichinella pseudospiralis</name>
    <name type="common">Parasitic roundworm</name>
    <dbReference type="NCBI Taxonomy" id="6337"/>
    <lineage>
        <taxon>Eukaryota</taxon>
        <taxon>Metazoa</taxon>
        <taxon>Ecdysozoa</taxon>
        <taxon>Nematoda</taxon>
        <taxon>Enoplea</taxon>
        <taxon>Dorylaimia</taxon>
        <taxon>Trichinellida</taxon>
        <taxon>Trichinellidae</taxon>
        <taxon>Trichinella</taxon>
    </lineage>
</organism>
<protein>
    <submittedName>
        <fullName evidence="2">Endochitinase B</fullName>
    </submittedName>
</protein>
<dbReference type="Gene3D" id="2.20.100.10">
    <property type="entry name" value="Thrombospondin type-1 (TSP1) repeat"/>
    <property type="match status" value="1"/>
</dbReference>
<dbReference type="InterPro" id="IPR003609">
    <property type="entry name" value="Pan_app"/>
</dbReference>
<evidence type="ECO:0000313" key="3">
    <source>
        <dbReference type="Proteomes" id="UP000054826"/>
    </source>
</evidence>
<dbReference type="InterPro" id="IPR036383">
    <property type="entry name" value="TSP1_rpt_sf"/>
</dbReference>
<dbReference type="SUPFAM" id="SSF82895">
    <property type="entry name" value="TSP-1 type 1 repeat"/>
    <property type="match status" value="1"/>
</dbReference>
<dbReference type="SUPFAM" id="SSF57414">
    <property type="entry name" value="Hairpin loop containing domain-like"/>
    <property type="match status" value="1"/>
</dbReference>
<dbReference type="PANTHER" id="PTHR47836">
    <property type="entry name" value="PROTEIN CBG09520-RELATED"/>
    <property type="match status" value="1"/>
</dbReference>
<evidence type="ECO:0000313" key="2">
    <source>
        <dbReference type="EMBL" id="KRZ45642.1"/>
    </source>
</evidence>
<gene>
    <name evidence="2" type="primary">CHN50</name>
    <name evidence="2" type="ORF">T4C_3275</name>
</gene>
<dbReference type="PROSITE" id="PS50092">
    <property type="entry name" value="TSP1"/>
    <property type="match status" value="1"/>
</dbReference>
<dbReference type="CDD" id="cd00325">
    <property type="entry name" value="chitinase_GH19"/>
    <property type="match status" value="1"/>
</dbReference>
<dbReference type="Gene3D" id="1.10.530.10">
    <property type="match status" value="1"/>
</dbReference>
<dbReference type="InterPro" id="IPR000726">
    <property type="entry name" value="Glyco_hydro_19_cat"/>
</dbReference>
<accession>A0A0V1KEH4</accession>
<dbReference type="Pfam" id="PF00182">
    <property type="entry name" value="Glyco_hydro_19"/>
    <property type="match status" value="1"/>
</dbReference>
<dbReference type="PROSITE" id="PS50948">
    <property type="entry name" value="PAN"/>
    <property type="match status" value="1"/>
</dbReference>
<dbReference type="Gene3D" id="3.30.20.10">
    <property type="entry name" value="Endochitinase, domain 2"/>
    <property type="match status" value="1"/>
</dbReference>
<reference evidence="2 3" key="1">
    <citation type="submission" date="2015-01" db="EMBL/GenBank/DDBJ databases">
        <title>Evolution of Trichinella species and genotypes.</title>
        <authorList>
            <person name="Korhonen P.K."/>
            <person name="Edoardo P."/>
            <person name="Giuseppe L.R."/>
            <person name="Gasser R.B."/>
        </authorList>
    </citation>
    <scope>NUCLEOTIDE SEQUENCE [LARGE SCALE GENOMIC DNA]</scope>
    <source>
        <strain evidence="2">ISS176</strain>
    </source>
</reference>
<dbReference type="Pfam" id="PF00024">
    <property type="entry name" value="PAN_1"/>
    <property type="match status" value="1"/>
</dbReference>
<dbReference type="InterPro" id="IPR000884">
    <property type="entry name" value="TSP1_rpt"/>
</dbReference>
<feature type="domain" description="Apple" evidence="1">
    <location>
        <begin position="533"/>
        <end position="613"/>
    </location>
</feature>
<dbReference type="Proteomes" id="UP000054826">
    <property type="component" value="Unassembled WGS sequence"/>
</dbReference>
<proteinExistence type="predicted"/>
<dbReference type="PANTHER" id="PTHR47836:SF2">
    <property type="entry name" value="GLYCOSIDE HYDROLASE FAMILY 19 CATALYTIC DOMAIN-CONTAINING PROTEIN"/>
    <property type="match status" value="1"/>
</dbReference>
<dbReference type="AlphaFoldDB" id="A0A0V1KEH4"/>
<dbReference type="SUPFAM" id="SSF53955">
    <property type="entry name" value="Lysozyme-like"/>
    <property type="match status" value="1"/>
</dbReference>
<dbReference type="SMART" id="SM00209">
    <property type="entry name" value="TSP1"/>
    <property type="match status" value="1"/>
</dbReference>
<comment type="caution">
    <text evidence="2">The sequence shown here is derived from an EMBL/GenBank/DDBJ whole genome shotgun (WGS) entry which is preliminary data.</text>
</comment>
<dbReference type="GO" id="GO:0004568">
    <property type="term" value="F:chitinase activity"/>
    <property type="evidence" value="ECO:0007669"/>
    <property type="project" value="InterPro"/>
</dbReference>